<name>A0ABW3NLA1_9FLAO</name>
<evidence type="ECO:0000313" key="3">
    <source>
        <dbReference type="Proteomes" id="UP001597131"/>
    </source>
</evidence>
<gene>
    <name evidence="2" type="ORF">ACFQ3Q_01690</name>
</gene>
<evidence type="ECO:0000256" key="1">
    <source>
        <dbReference type="SAM" id="Phobius"/>
    </source>
</evidence>
<feature type="transmembrane region" description="Helical" evidence="1">
    <location>
        <begin position="6"/>
        <end position="25"/>
    </location>
</feature>
<keyword evidence="3" id="KW-1185">Reference proteome</keyword>
<protein>
    <submittedName>
        <fullName evidence="2">Uncharacterized protein</fullName>
    </submittedName>
</protein>
<keyword evidence="1" id="KW-1133">Transmembrane helix</keyword>
<proteinExistence type="predicted"/>
<dbReference type="RefSeq" id="WP_380742295.1">
    <property type="nucleotide sequence ID" value="NZ_JBHTLI010000001.1"/>
</dbReference>
<reference evidence="3" key="1">
    <citation type="journal article" date="2019" name="Int. J. Syst. Evol. Microbiol.">
        <title>The Global Catalogue of Microorganisms (GCM) 10K type strain sequencing project: providing services to taxonomists for standard genome sequencing and annotation.</title>
        <authorList>
            <consortium name="The Broad Institute Genomics Platform"/>
            <consortium name="The Broad Institute Genome Sequencing Center for Infectious Disease"/>
            <person name="Wu L."/>
            <person name="Ma J."/>
        </authorList>
    </citation>
    <scope>NUCLEOTIDE SEQUENCE [LARGE SCALE GENOMIC DNA]</scope>
    <source>
        <strain evidence="3">CCUG 64793</strain>
    </source>
</reference>
<organism evidence="2 3">
    <name type="scientific">Salegentibacter chungangensis</name>
    <dbReference type="NCBI Taxonomy" id="1335724"/>
    <lineage>
        <taxon>Bacteria</taxon>
        <taxon>Pseudomonadati</taxon>
        <taxon>Bacteroidota</taxon>
        <taxon>Flavobacteriia</taxon>
        <taxon>Flavobacteriales</taxon>
        <taxon>Flavobacteriaceae</taxon>
        <taxon>Salegentibacter</taxon>
    </lineage>
</organism>
<keyword evidence="1" id="KW-0812">Transmembrane</keyword>
<dbReference type="Proteomes" id="UP001597131">
    <property type="component" value="Unassembled WGS sequence"/>
</dbReference>
<sequence>MDTSSLIMGVILLMLFFTPVLYLIFNQSATERKSLKKLKNIESEFKLKLQHKELSNSLVLGLDPESKKLVVAEPQKDMEYDIIDLSKVRDCTVSRNYTGGRSEKEMTTRVGLELLSRNGQEKITEILFYDEDDEHSYDPENKLFLAKKWDSLIREHIPKTN</sequence>
<comment type="caution">
    <text evidence="2">The sequence shown here is derived from an EMBL/GenBank/DDBJ whole genome shotgun (WGS) entry which is preliminary data.</text>
</comment>
<accession>A0ABW3NLA1</accession>
<dbReference type="EMBL" id="JBHTLI010000001">
    <property type="protein sequence ID" value="MFD1094448.1"/>
    <property type="molecule type" value="Genomic_DNA"/>
</dbReference>
<evidence type="ECO:0000313" key="2">
    <source>
        <dbReference type="EMBL" id="MFD1094448.1"/>
    </source>
</evidence>
<keyword evidence="1" id="KW-0472">Membrane</keyword>